<protein>
    <submittedName>
        <fullName evidence="1">Uncharacterized protein</fullName>
    </submittedName>
</protein>
<name>A0A170UCI1_TRIIF</name>
<proteinExistence type="predicted"/>
<sequence length="80" mass="8990">MDINVRDIYILGRILSPLLISGCNIRIHPLDESLVPYLVAIGDILTNNGTLNHIYRIKYVFISSIVQDPRRLIISGDSTP</sequence>
<evidence type="ECO:0000313" key="1">
    <source>
        <dbReference type="EMBL" id="JAR95770.1"/>
    </source>
</evidence>
<dbReference type="EMBL" id="GEMB01007669">
    <property type="protein sequence ID" value="JAR95770.1"/>
    <property type="molecule type" value="Transcribed_RNA"/>
</dbReference>
<organism evidence="1">
    <name type="scientific">Triatoma infestans</name>
    <name type="common">Assassin bug</name>
    <dbReference type="NCBI Taxonomy" id="30076"/>
    <lineage>
        <taxon>Eukaryota</taxon>
        <taxon>Metazoa</taxon>
        <taxon>Ecdysozoa</taxon>
        <taxon>Arthropoda</taxon>
        <taxon>Hexapoda</taxon>
        <taxon>Insecta</taxon>
        <taxon>Pterygota</taxon>
        <taxon>Neoptera</taxon>
        <taxon>Paraneoptera</taxon>
        <taxon>Hemiptera</taxon>
        <taxon>Heteroptera</taxon>
        <taxon>Panheteroptera</taxon>
        <taxon>Cimicomorpha</taxon>
        <taxon>Reduviidae</taxon>
        <taxon>Triatominae</taxon>
        <taxon>Triatoma</taxon>
    </lineage>
</organism>
<dbReference type="AlphaFoldDB" id="A0A170UCI1"/>
<reference evidence="1" key="2">
    <citation type="journal article" date="2017" name="J. Med. Entomol.">
        <title>Transcriptome Analysis of the Triatoma infestans (Hemiptera: Reduviidae) Integument.</title>
        <authorList>
            <person name="Calderon-Fernandez G.M."/>
            <person name="Moriconi D.E."/>
            <person name="Dulbecco A.B."/>
            <person name="Juarez M.P."/>
        </authorList>
    </citation>
    <scope>NUCLEOTIDE SEQUENCE</scope>
    <source>
        <strain evidence="1">Int1</strain>
        <tissue evidence="1">Integument</tissue>
    </source>
</reference>
<accession>A0A170UCI1</accession>
<feature type="non-terminal residue" evidence="1">
    <location>
        <position position="80"/>
    </location>
</feature>
<reference evidence="1" key="1">
    <citation type="submission" date="2016-04" db="EMBL/GenBank/DDBJ databases">
        <authorList>
            <person name="Calderon-Fernandez G.M.Sr."/>
        </authorList>
    </citation>
    <scope>NUCLEOTIDE SEQUENCE</scope>
    <source>
        <strain evidence="1">Int1</strain>
        <tissue evidence="1">Integument</tissue>
    </source>
</reference>